<comment type="caution">
    <text evidence="8">The sequence shown here is derived from an EMBL/GenBank/DDBJ whole genome shotgun (WGS) entry which is preliminary data.</text>
</comment>
<dbReference type="HAMAP" id="MF_00258">
    <property type="entry name" value="Glu_racemase"/>
    <property type="match status" value="1"/>
</dbReference>
<protein>
    <recommendedName>
        <fullName evidence="2 7">Glutamate racemase</fullName>
        <ecNumber evidence="2 7">5.1.1.3</ecNumber>
    </recommendedName>
</protein>
<evidence type="ECO:0000256" key="2">
    <source>
        <dbReference type="ARBA" id="ARBA00013090"/>
    </source>
</evidence>
<feature type="binding site" evidence="7">
    <location>
        <begin position="74"/>
        <end position="75"/>
    </location>
    <ligand>
        <name>substrate</name>
    </ligand>
</feature>
<accession>A0ABY2E7T0</accession>
<reference evidence="8 9" key="1">
    <citation type="submission" date="2019-03" db="EMBL/GenBank/DDBJ databases">
        <title>Genomic features of bacteria from cold environments.</title>
        <authorList>
            <person name="Shen L."/>
        </authorList>
    </citation>
    <scope>NUCLEOTIDE SEQUENCE [LARGE SCALE GENOMIC DNA]</scope>
    <source>
        <strain evidence="9">T3246-1</strain>
    </source>
</reference>
<evidence type="ECO:0000313" key="9">
    <source>
        <dbReference type="Proteomes" id="UP000504882"/>
    </source>
</evidence>
<comment type="function">
    <text evidence="7">Provides the (R)-glutamate required for cell wall biosynthesis.</text>
</comment>
<dbReference type="EMBL" id="SMNA01000002">
    <property type="protein sequence ID" value="TDE97375.1"/>
    <property type="molecule type" value="Genomic_DNA"/>
</dbReference>
<dbReference type="NCBIfam" id="TIGR00067">
    <property type="entry name" value="glut_race"/>
    <property type="match status" value="1"/>
</dbReference>
<evidence type="ECO:0000256" key="4">
    <source>
        <dbReference type="ARBA" id="ARBA00022984"/>
    </source>
</evidence>
<dbReference type="PANTHER" id="PTHR21198:SF2">
    <property type="entry name" value="GLUTAMATE RACEMASE"/>
    <property type="match status" value="1"/>
</dbReference>
<evidence type="ECO:0000256" key="6">
    <source>
        <dbReference type="ARBA" id="ARBA00023316"/>
    </source>
</evidence>
<dbReference type="GO" id="GO:0008881">
    <property type="term" value="F:glutamate racemase activity"/>
    <property type="evidence" value="ECO:0007669"/>
    <property type="project" value="UniProtKB-EC"/>
</dbReference>
<keyword evidence="5 7" id="KW-0413">Isomerase</keyword>
<dbReference type="InterPro" id="IPR001920">
    <property type="entry name" value="Asp/Glu_race"/>
</dbReference>
<feature type="binding site" evidence="7">
    <location>
        <begin position="42"/>
        <end position="43"/>
    </location>
    <ligand>
        <name>substrate</name>
    </ligand>
</feature>
<dbReference type="Proteomes" id="UP000504882">
    <property type="component" value="Unassembled WGS sequence"/>
</dbReference>
<evidence type="ECO:0000313" key="8">
    <source>
        <dbReference type="EMBL" id="TDE97375.1"/>
    </source>
</evidence>
<comment type="similarity">
    <text evidence="7">Belongs to the aspartate/glutamate racemases family.</text>
</comment>
<dbReference type="EC" id="5.1.1.3" evidence="2 7"/>
<feature type="binding site" evidence="7">
    <location>
        <begin position="10"/>
        <end position="11"/>
    </location>
    <ligand>
        <name>substrate</name>
    </ligand>
</feature>
<keyword evidence="6 7" id="KW-0961">Cell wall biogenesis/degradation</keyword>
<dbReference type="SUPFAM" id="SSF53681">
    <property type="entry name" value="Aspartate/glutamate racemase"/>
    <property type="match status" value="2"/>
</dbReference>
<evidence type="ECO:0000256" key="1">
    <source>
        <dbReference type="ARBA" id="ARBA00001602"/>
    </source>
</evidence>
<dbReference type="InterPro" id="IPR004391">
    <property type="entry name" value="Glu_race"/>
</dbReference>
<feature type="active site" description="Proton donor/acceptor" evidence="7">
    <location>
        <position position="187"/>
    </location>
</feature>
<dbReference type="PANTHER" id="PTHR21198">
    <property type="entry name" value="GLUTAMATE RACEMASE"/>
    <property type="match status" value="1"/>
</dbReference>
<evidence type="ECO:0000256" key="5">
    <source>
        <dbReference type="ARBA" id="ARBA00023235"/>
    </source>
</evidence>
<dbReference type="PROSITE" id="PS00924">
    <property type="entry name" value="ASP_GLU_RACEMASE_2"/>
    <property type="match status" value="1"/>
</dbReference>
<evidence type="ECO:0000256" key="7">
    <source>
        <dbReference type="HAMAP-Rule" id="MF_00258"/>
    </source>
</evidence>
<keyword evidence="3 7" id="KW-0133">Cell shape</keyword>
<comment type="pathway">
    <text evidence="7">Cell wall biogenesis; peptidoglycan biosynthesis.</text>
</comment>
<proteinExistence type="inferred from homology"/>
<name>A0ABY2E7T0_9MICO</name>
<dbReference type="PROSITE" id="PS00923">
    <property type="entry name" value="ASP_GLU_RACEMASE_1"/>
    <property type="match status" value="1"/>
</dbReference>
<dbReference type="InterPro" id="IPR018187">
    <property type="entry name" value="Asp/Glu_racemase_AS_1"/>
</dbReference>
<dbReference type="InterPro" id="IPR033134">
    <property type="entry name" value="Asp/Glu_racemase_AS_2"/>
</dbReference>
<comment type="catalytic activity">
    <reaction evidence="1 7">
        <text>L-glutamate = D-glutamate</text>
        <dbReference type="Rhea" id="RHEA:12813"/>
        <dbReference type="ChEBI" id="CHEBI:29985"/>
        <dbReference type="ChEBI" id="CHEBI:29986"/>
        <dbReference type="EC" id="5.1.1.3"/>
    </reaction>
</comment>
<keyword evidence="9" id="KW-1185">Reference proteome</keyword>
<sequence>MNDAPIGIFDSGVGGLTVARAVIDQLPNEATLYIGDTANGPYGPLPIAEVRAHALSVMDDLVRSGVKMLVIACNSASAAVLRDARERYTIGMGVPVVEVIAPAVRRAVATSRTGRVGVIGTRATIASRAYEDAFAAAPHLSLTTAAAPRFVEFVERGITSGPELLEAARDYLAPVSAADVDTLVLGCTHYPLLTGVIQYVAGDDVSLVSSAEETAKDVYRELVAHDLERTATTPPEHRFLATGDPRGFTNLARRFLGPEVGAESAAEVTGEIPRIVVEDPA</sequence>
<organism evidence="8 9">
    <name type="scientific">Occultella glacieicola</name>
    <dbReference type="NCBI Taxonomy" id="2518684"/>
    <lineage>
        <taxon>Bacteria</taxon>
        <taxon>Bacillati</taxon>
        <taxon>Actinomycetota</taxon>
        <taxon>Actinomycetes</taxon>
        <taxon>Micrococcales</taxon>
        <taxon>Ruaniaceae</taxon>
        <taxon>Occultella</taxon>
    </lineage>
</organism>
<evidence type="ECO:0000256" key="3">
    <source>
        <dbReference type="ARBA" id="ARBA00022960"/>
    </source>
</evidence>
<feature type="binding site" evidence="7">
    <location>
        <begin position="188"/>
        <end position="189"/>
    </location>
    <ligand>
        <name>substrate</name>
    </ligand>
</feature>
<dbReference type="InterPro" id="IPR015942">
    <property type="entry name" value="Asp/Glu/hydantoin_racemase"/>
</dbReference>
<feature type="active site" description="Proton donor/acceptor" evidence="7">
    <location>
        <position position="73"/>
    </location>
</feature>
<dbReference type="Gene3D" id="3.40.50.1860">
    <property type="match status" value="2"/>
</dbReference>
<keyword evidence="4 7" id="KW-0573">Peptidoglycan synthesis</keyword>
<gene>
    <name evidence="7" type="primary">murI</name>
    <name evidence="8" type="ORF">EXU48_04050</name>
</gene>
<dbReference type="RefSeq" id="WP_133106301.1">
    <property type="nucleotide sequence ID" value="NZ_SMNA01000002.1"/>
</dbReference>
<dbReference type="Pfam" id="PF01177">
    <property type="entry name" value="Asp_Glu_race"/>
    <property type="match status" value="1"/>
</dbReference>